<name>A0A7R9IUH6_TIMCA</name>
<accession>A0A7R9IUH6</accession>
<evidence type="ECO:0000256" key="5">
    <source>
        <dbReference type="ARBA" id="ARBA00023136"/>
    </source>
</evidence>
<comment type="similarity">
    <text evidence="2">Belongs to the TMEM39 family.</text>
</comment>
<comment type="subcellular location">
    <subcellularLocation>
        <location evidence="1">Membrane</location>
        <topology evidence="1">Multi-pass membrane protein</topology>
    </subcellularLocation>
</comment>
<feature type="transmembrane region" description="Helical" evidence="7">
    <location>
        <begin position="394"/>
        <end position="414"/>
    </location>
</feature>
<dbReference type="EMBL" id="OE179078">
    <property type="protein sequence ID" value="CAD7567206.1"/>
    <property type="molecule type" value="Genomic_DNA"/>
</dbReference>
<dbReference type="GO" id="GO:0016020">
    <property type="term" value="C:membrane"/>
    <property type="evidence" value="ECO:0007669"/>
    <property type="project" value="UniProtKB-SubCell"/>
</dbReference>
<evidence type="ECO:0000256" key="7">
    <source>
        <dbReference type="SAM" id="Phobius"/>
    </source>
</evidence>
<keyword evidence="4 7" id="KW-1133">Transmembrane helix</keyword>
<evidence type="ECO:0000256" key="2">
    <source>
        <dbReference type="ARBA" id="ARBA00010737"/>
    </source>
</evidence>
<feature type="transmembrane region" description="Helical" evidence="7">
    <location>
        <begin position="191"/>
        <end position="213"/>
    </location>
</feature>
<protein>
    <submittedName>
        <fullName evidence="8">(California timema) hypothetical protein</fullName>
    </submittedName>
</protein>
<sequence length="463" mass="53395">MEYASMVEQLDSISFTHCEQTQSEDDLHLYQQLFRIRGSVSKSEEVSVMPGGRRSLARSSTSRQPPSPPNTLPLSEDAHKSRSPGQTTPDTPASRILSPKHIPIPSVPHDGSVMFEVVMFMFTATASFLQFLHLYRTVWWLPQSYTKYAMNFYLMDPYLVGFIATILSRRLVYCMLSRVVTSWSPINLWPLLQQLLSISVYFILFGLSVSPFFDVNELPSLTKDECKVRTFNGKPIHNCSLSPQTVREEVELLKTDFNNRMKQILFSSVLNAYYSGFVPCCFAQNHLYYDVYWATQHLVFVWLGCFTMYLVHCYPVKYCDVLHRAALHLGRWARLEGRTSHLPTHIWADSTLWHQGALVKHCKEMYRAEGISIAAEPGNQTHSRFYAVFSNPSCLVFMLLFLQLAMVLMQLVILVGSSEWYQIISVSLLLFANYYTLFKLFRDYLVCWKVYKAEQMIQEKIGG</sequence>
<dbReference type="PANTHER" id="PTHR12995">
    <property type="entry name" value="FI21814P1"/>
    <property type="match status" value="1"/>
</dbReference>
<feature type="transmembrane region" description="Helical" evidence="7">
    <location>
        <begin position="113"/>
        <end position="132"/>
    </location>
</feature>
<feature type="transmembrane region" description="Helical" evidence="7">
    <location>
        <begin position="420"/>
        <end position="438"/>
    </location>
</feature>
<dbReference type="AlphaFoldDB" id="A0A7R9IUH6"/>
<organism evidence="8">
    <name type="scientific">Timema californicum</name>
    <name type="common">California timema</name>
    <name type="synonym">Walking stick</name>
    <dbReference type="NCBI Taxonomy" id="61474"/>
    <lineage>
        <taxon>Eukaryota</taxon>
        <taxon>Metazoa</taxon>
        <taxon>Ecdysozoa</taxon>
        <taxon>Arthropoda</taxon>
        <taxon>Hexapoda</taxon>
        <taxon>Insecta</taxon>
        <taxon>Pterygota</taxon>
        <taxon>Neoptera</taxon>
        <taxon>Polyneoptera</taxon>
        <taxon>Phasmatodea</taxon>
        <taxon>Timematodea</taxon>
        <taxon>Timematoidea</taxon>
        <taxon>Timematidae</taxon>
        <taxon>Timema</taxon>
    </lineage>
</organism>
<reference evidence="8" key="1">
    <citation type="submission" date="2020-11" db="EMBL/GenBank/DDBJ databases">
        <authorList>
            <person name="Tran Van P."/>
        </authorList>
    </citation>
    <scope>NUCLEOTIDE SEQUENCE</scope>
</reference>
<proteinExistence type="inferred from homology"/>
<feature type="transmembrane region" description="Helical" evidence="7">
    <location>
        <begin position="264"/>
        <end position="285"/>
    </location>
</feature>
<gene>
    <name evidence="8" type="ORF">TCMB3V08_LOCUS8</name>
</gene>
<keyword evidence="3 7" id="KW-0812">Transmembrane</keyword>
<evidence type="ECO:0000256" key="1">
    <source>
        <dbReference type="ARBA" id="ARBA00004141"/>
    </source>
</evidence>
<dbReference type="InterPro" id="IPR019397">
    <property type="entry name" value="Uncharacterised_TMEM39"/>
</dbReference>
<feature type="transmembrane region" description="Helical" evidence="7">
    <location>
        <begin position="291"/>
        <end position="311"/>
    </location>
</feature>
<feature type="region of interest" description="Disordered" evidence="6">
    <location>
        <begin position="44"/>
        <end position="99"/>
    </location>
</feature>
<evidence type="ECO:0000256" key="6">
    <source>
        <dbReference type="SAM" id="MobiDB-lite"/>
    </source>
</evidence>
<dbReference type="PANTHER" id="PTHR12995:SF4">
    <property type="entry name" value="FI21814P1"/>
    <property type="match status" value="1"/>
</dbReference>
<evidence type="ECO:0000256" key="3">
    <source>
        <dbReference type="ARBA" id="ARBA00022692"/>
    </source>
</evidence>
<feature type="transmembrane region" description="Helical" evidence="7">
    <location>
        <begin position="152"/>
        <end position="171"/>
    </location>
</feature>
<evidence type="ECO:0000313" key="8">
    <source>
        <dbReference type="EMBL" id="CAD7567206.1"/>
    </source>
</evidence>
<keyword evidence="5 7" id="KW-0472">Membrane</keyword>
<evidence type="ECO:0000256" key="4">
    <source>
        <dbReference type="ARBA" id="ARBA00022989"/>
    </source>
</evidence>
<dbReference type="Pfam" id="PF10271">
    <property type="entry name" value="Tmp39"/>
    <property type="match status" value="2"/>
</dbReference>